<protein>
    <submittedName>
        <fullName evidence="3">Helix-turn-helix transcriptional regulator</fullName>
    </submittedName>
</protein>
<accession>A0ABD5RNG9</accession>
<feature type="domain" description="Methanogenesis regulatory protein FilR1 middle" evidence="1">
    <location>
        <begin position="123"/>
        <end position="250"/>
    </location>
</feature>
<name>A0ABD5RNG9_9EURY</name>
<dbReference type="SUPFAM" id="SSF46785">
    <property type="entry name" value="Winged helix' DNA-binding domain"/>
    <property type="match status" value="1"/>
</dbReference>
<dbReference type="AlphaFoldDB" id="A0ABD5RNG9"/>
<dbReference type="Pfam" id="PF25213">
    <property type="entry name" value="HVO_A0261_N"/>
    <property type="match status" value="1"/>
</dbReference>
<dbReference type="InterPro" id="IPR036390">
    <property type="entry name" value="WH_DNA-bd_sf"/>
</dbReference>
<dbReference type="EMBL" id="JBHSQH010000001">
    <property type="protein sequence ID" value="MFC5972162.1"/>
    <property type="molecule type" value="Genomic_DNA"/>
</dbReference>
<reference evidence="3 4" key="1">
    <citation type="journal article" date="2019" name="Int. J. Syst. Evol. Microbiol.">
        <title>The Global Catalogue of Microorganisms (GCM) 10K type strain sequencing project: providing services to taxonomists for standard genome sequencing and annotation.</title>
        <authorList>
            <consortium name="The Broad Institute Genomics Platform"/>
            <consortium name="The Broad Institute Genome Sequencing Center for Infectious Disease"/>
            <person name="Wu L."/>
            <person name="Ma J."/>
        </authorList>
    </citation>
    <scope>NUCLEOTIDE SEQUENCE [LARGE SCALE GENOMIC DNA]</scope>
    <source>
        <strain evidence="3 4">CGMCC 1.12543</strain>
    </source>
</reference>
<organism evidence="3 4">
    <name type="scientific">Halomarina salina</name>
    <dbReference type="NCBI Taxonomy" id="1872699"/>
    <lineage>
        <taxon>Archaea</taxon>
        <taxon>Methanobacteriati</taxon>
        <taxon>Methanobacteriota</taxon>
        <taxon>Stenosarchaea group</taxon>
        <taxon>Halobacteria</taxon>
        <taxon>Halobacteriales</taxon>
        <taxon>Natronomonadaceae</taxon>
        <taxon>Halomarina</taxon>
    </lineage>
</organism>
<evidence type="ECO:0000313" key="4">
    <source>
        <dbReference type="Proteomes" id="UP001596099"/>
    </source>
</evidence>
<proteinExistence type="predicted"/>
<comment type="caution">
    <text evidence="3">The sequence shown here is derived from an EMBL/GenBank/DDBJ whole genome shotgun (WGS) entry which is preliminary data.</text>
</comment>
<evidence type="ECO:0000259" key="1">
    <source>
        <dbReference type="Pfam" id="PF08350"/>
    </source>
</evidence>
<dbReference type="InterPro" id="IPR013561">
    <property type="entry name" value="FilR1_middle_dom"/>
</dbReference>
<evidence type="ECO:0000313" key="3">
    <source>
        <dbReference type="EMBL" id="MFC5972162.1"/>
    </source>
</evidence>
<feature type="domain" description="HVO-A0261-like N-terminal" evidence="2">
    <location>
        <begin position="6"/>
        <end position="89"/>
    </location>
</feature>
<dbReference type="Proteomes" id="UP001596099">
    <property type="component" value="Unassembled WGS sequence"/>
</dbReference>
<dbReference type="InterPro" id="IPR057527">
    <property type="entry name" value="HVO_A0261-like_N"/>
</dbReference>
<keyword evidence="4" id="KW-1185">Reference proteome</keyword>
<gene>
    <name evidence="3" type="ORF">ACFPYI_12550</name>
</gene>
<evidence type="ECO:0000259" key="2">
    <source>
        <dbReference type="Pfam" id="PF25213"/>
    </source>
</evidence>
<sequence length="263" mass="28821">MSSPLSDLEFLARSENRVAVLAALREGAATRRDLRETLDVERVTLGRILADFEERSWAVDADGTYRLTVVGEIVADTLAEAVDAIESARTLEPLVGLLPFEEFDVEPTRFQGATVTEATVGDPYRPVRRFMELLDGSSSLRGYDTTTIAPLYVDDVRENVLGGMTTDVVYLPTVAEQLVEDYRDAVAAAVEAGHLRLRVDDSLPFGLAVFDDRVGVGVYDDANGMLSVFVDTDDPAVREWAVESFATHWSRATPLDAWAAESS</sequence>
<dbReference type="RefSeq" id="WP_247415232.1">
    <property type="nucleotide sequence ID" value="NZ_JALLGW010000001.1"/>
</dbReference>
<dbReference type="Pfam" id="PF08350">
    <property type="entry name" value="FilR1_middle"/>
    <property type="match status" value="1"/>
</dbReference>